<accession>A0A0K1QRR3</accession>
<evidence type="ECO:0000313" key="1">
    <source>
        <dbReference type="EMBL" id="AKV08150.1"/>
    </source>
</evidence>
<dbReference type="AlphaFoldDB" id="A0A0K1QRR3"/>
<dbReference type="RefSeq" id="WP_017337982.1">
    <property type="nucleotide sequence ID" value="NZ_CP010945.1"/>
</dbReference>
<sequence>MAVDKATLLEAKNLATYLLSNHSIDLKGKKIPLNMLPPETIGPMLYLLTESFVESWAEDQEKAVVLLLSHLRSWRHFIEVLEHCSKSGSKTKAMDSLNRINALLDGGEQREFNRFIGSLAINSDSSMRSEGMLAWTPGLPWRKENVLIAAKRSSLFDGLA</sequence>
<dbReference type="Proteomes" id="UP000017175">
    <property type="component" value="Chromosome"/>
</dbReference>
<organism evidence="1 2">
    <name type="scientific">Pseudomonas fluorescens NCIMB 11764</name>
    <dbReference type="NCBI Taxonomy" id="1221522"/>
    <lineage>
        <taxon>Bacteria</taxon>
        <taxon>Pseudomonadati</taxon>
        <taxon>Pseudomonadota</taxon>
        <taxon>Gammaproteobacteria</taxon>
        <taxon>Pseudomonadales</taxon>
        <taxon>Pseudomonadaceae</taxon>
        <taxon>Pseudomonas</taxon>
    </lineage>
</organism>
<name>A0A0K1QRR3_PSEFL</name>
<dbReference type="eggNOG" id="COG1388">
    <property type="taxonomic scope" value="Bacteria"/>
</dbReference>
<evidence type="ECO:0000313" key="2">
    <source>
        <dbReference type="Proteomes" id="UP000017175"/>
    </source>
</evidence>
<reference evidence="1 2" key="1">
    <citation type="journal article" date="2012" name="J. Bacteriol.">
        <title>Draft genome sequence of the cyanide-utilizing bacterium Pseudomonas fluorescens strain NCIMB 11764.</title>
        <authorList>
            <person name="Vilo C.A."/>
            <person name="Benedik M.J."/>
            <person name="Kunz D.A."/>
            <person name="Dong Q."/>
        </authorList>
    </citation>
    <scope>NUCLEOTIDE SEQUENCE [LARGE SCALE GENOMIC DNA]</scope>
    <source>
        <strain evidence="1 2">NCIMB 11764</strain>
    </source>
</reference>
<gene>
    <name evidence="1" type="ORF">B723_17760</name>
</gene>
<protein>
    <submittedName>
        <fullName evidence="1">Uncharacterized protein</fullName>
    </submittedName>
</protein>
<dbReference type="EMBL" id="CP010945">
    <property type="protein sequence ID" value="AKV08150.1"/>
    <property type="molecule type" value="Genomic_DNA"/>
</dbReference>
<dbReference type="OrthoDB" id="5835015at2"/>
<proteinExistence type="predicted"/>